<feature type="transmembrane region" description="Helical" evidence="7">
    <location>
        <begin position="163"/>
        <end position="185"/>
    </location>
</feature>
<evidence type="ECO:0000313" key="11">
    <source>
        <dbReference type="Proteomes" id="UP000652567"/>
    </source>
</evidence>
<evidence type="ECO:0000259" key="8">
    <source>
        <dbReference type="PROSITE" id="PS50893"/>
    </source>
</evidence>
<dbReference type="SMART" id="SM00382">
    <property type="entry name" value="AAA"/>
    <property type="match status" value="1"/>
</dbReference>
<reference evidence="10" key="1">
    <citation type="submission" date="2018-07" db="EMBL/GenBank/DDBJ databases">
        <title>Genome assembly of strain Ka43.</title>
        <authorList>
            <person name="Kukolya J."/>
            <person name="Nagy I."/>
            <person name="Horvath B."/>
            <person name="Toth A."/>
        </authorList>
    </citation>
    <scope>NUCLEOTIDE SEQUENCE</scope>
    <source>
        <strain evidence="10">KB43</strain>
    </source>
</reference>
<evidence type="ECO:0000256" key="7">
    <source>
        <dbReference type="SAM" id="Phobius"/>
    </source>
</evidence>
<dbReference type="SUPFAM" id="SSF90123">
    <property type="entry name" value="ABC transporter transmembrane region"/>
    <property type="match status" value="1"/>
</dbReference>
<feature type="transmembrane region" description="Helical" evidence="7">
    <location>
        <begin position="281"/>
        <end position="306"/>
    </location>
</feature>
<feature type="transmembrane region" description="Helical" evidence="7">
    <location>
        <begin position="139"/>
        <end position="157"/>
    </location>
</feature>
<feature type="domain" description="ABC transmembrane type-1" evidence="9">
    <location>
        <begin position="16"/>
        <end position="306"/>
    </location>
</feature>
<evidence type="ECO:0000256" key="4">
    <source>
        <dbReference type="ARBA" id="ARBA00022840"/>
    </source>
</evidence>
<evidence type="ECO:0000256" key="3">
    <source>
        <dbReference type="ARBA" id="ARBA00022741"/>
    </source>
</evidence>
<gene>
    <name evidence="10" type="ORF">C4F51_08245</name>
</gene>
<sequence>MIRLRDLIKTRLGSWLLALSLGVLTLIAVVSLLSISGWFITAAAVAGLSGAAAAHSFDIFRPSALIRLAAVVRTGGRYAERLASHHAALGLLQDLRCKLFNALASIKQNVSTRDTTTSARTLHRLVADIDQLDNFPLRVIAPWCWATVLTLIVLFFYHALSPALAAITAPGLILAWLILPLLTFFRGVRLAKQESALSEQRREQLIEPLMLMTPLLLWRQWSAQQQQFTRTDQAWQQQQFQQQGLGSLTVCVQQWLLALTMLALLWQSLLLIAAGELTVPWALAAGLALLAMNEVLAPLCNSFIALGFSQAARDRLNALTHSAAPAEHNTKPVPATPLHWQADALAAMLPGALQGPCDVHFSLQNGEVLIIEGPSGSGKSTLLQALSGQLPLSSGSLILNGQALHHWNTSHTIGLLGQQIDTFDLTLKQNLLIAKPRATEEELWQVLDDVALGDWARAQPDGLKTTTGEYGVRLSGGQARRLALARLLLAERSILLLDEPFAGLDPISRDQVVAALLRRQQAGILIIVSHQPVDIPHAKRLRID</sequence>
<dbReference type="InterPro" id="IPR011527">
    <property type="entry name" value="ABC1_TM_dom"/>
</dbReference>
<dbReference type="RefSeq" id="WP_193908827.1">
    <property type="nucleotide sequence ID" value="NZ_PRDL01000001.1"/>
</dbReference>
<keyword evidence="2 7" id="KW-0812">Transmembrane</keyword>
<dbReference type="InterPro" id="IPR039421">
    <property type="entry name" value="Type_1_exporter"/>
</dbReference>
<dbReference type="PROSITE" id="PS00211">
    <property type="entry name" value="ABC_TRANSPORTER_1"/>
    <property type="match status" value="1"/>
</dbReference>
<dbReference type="Gene3D" id="3.40.50.300">
    <property type="entry name" value="P-loop containing nucleotide triphosphate hydrolases"/>
    <property type="match status" value="1"/>
</dbReference>
<keyword evidence="11" id="KW-1185">Reference proteome</keyword>
<dbReference type="GO" id="GO:0034040">
    <property type="term" value="F:ATPase-coupled lipid transmembrane transporter activity"/>
    <property type="evidence" value="ECO:0007669"/>
    <property type="project" value="TreeGrafter"/>
</dbReference>
<feature type="transmembrane region" description="Helical" evidence="7">
    <location>
        <begin position="255"/>
        <end position="275"/>
    </location>
</feature>
<keyword evidence="3" id="KW-0547">Nucleotide-binding</keyword>
<proteinExistence type="predicted"/>
<keyword evidence="4 10" id="KW-0067">ATP-binding</keyword>
<keyword evidence="5 7" id="KW-1133">Transmembrane helix</keyword>
<dbReference type="InterPro" id="IPR036640">
    <property type="entry name" value="ABC1_TM_sf"/>
</dbReference>
<evidence type="ECO:0000256" key="1">
    <source>
        <dbReference type="ARBA" id="ARBA00004651"/>
    </source>
</evidence>
<comment type="caution">
    <text evidence="10">The sequence shown here is derived from an EMBL/GenBank/DDBJ whole genome shotgun (WGS) entry which is preliminary data.</text>
</comment>
<dbReference type="PROSITE" id="PS50893">
    <property type="entry name" value="ABC_TRANSPORTER_2"/>
    <property type="match status" value="1"/>
</dbReference>
<accession>A0A928YTS7</accession>
<dbReference type="EMBL" id="PRDL01000001">
    <property type="protein sequence ID" value="MBE8717177.1"/>
    <property type="molecule type" value="Genomic_DNA"/>
</dbReference>
<dbReference type="GO" id="GO:0140359">
    <property type="term" value="F:ABC-type transporter activity"/>
    <property type="evidence" value="ECO:0007669"/>
    <property type="project" value="InterPro"/>
</dbReference>
<feature type="domain" description="ABC transporter" evidence="8">
    <location>
        <begin position="340"/>
        <end position="541"/>
    </location>
</feature>
<evidence type="ECO:0000256" key="6">
    <source>
        <dbReference type="ARBA" id="ARBA00023136"/>
    </source>
</evidence>
<protein>
    <submittedName>
        <fullName evidence="10">ATP-binding cassette domain-containing protein</fullName>
    </submittedName>
</protein>
<dbReference type="Proteomes" id="UP000652567">
    <property type="component" value="Unassembled WGS sequence"/>
</dbReference>
<evidence type="ECO:0000259" key="9">
    <source>
        <dbReference type="PROSITE" id="PS50929"/>
    </source>
</evidence>
<dbReference type="AlphaFoldDB" id="A0A928YTS7"/>
<dbReference type="PROSITE" id="PS50929">
    <property type="entry name" value="ABC_TM1F"/>
    <property type="match status" value="1"/>
</dbReference>
<evidence type="ECO:0000256" key="5">
    <source>
        <dbReference type="ARBA" id="ARBA00022989"/>
    </source>
</evidence>
<dbReference type="GO" id="GO:0005524">
    <property type="term" value="F:ATP binding"/>
    <property type="evidence" value="ECO:0007669"/>
    <property type="project" value="UniProtKB-KW"/>
</dbReference>
<comment type="subcellular location">
    <subcellularLocation>
        <location evidence="1">Cell membrane</location>
        <topology evidence="1">Multi-pass membrane protein</topology>
    </subcellularLocation>
</comment>
<feature type="transmembrane region" description="Helical" evidence="7">
    <location>
        <begin position="12"/>
        <end position="32"/>
    </location>
</feature>
<dbReference type="GO" id="GO:0016887">
    <property type="term" value="F:ATP hydrolysis activity"/>
    <property type="evidence" value="ECO:0007669"/>
    <property type="project" value="InterPro"/>
</dbReference>
<evidence type="ECO:0000256" key="2">
    <source>
        <dbReference type="ARBA" id="ARBA00022692"/>
    </source>
</evidence>
<dbReference type="InterPro" id="IPR003593">
    <property type="entry name" value="AAA+_ATPase"/>
</dbReference>
<dbReference type="PANTHER" id="PTHR24221:SF653">
    <property type="entry name" value="TRANSPORT ATP-BINDING PROTEIN CYDC"/>
    <property type="match status" value="1"/>
</dbReference>
<name>A0A928YTS7_9GAMM</name>
<organism evidence="10 11">
    <name type="scientific">Cellvibrio polysaccharolyticus</name>
    <dbReference type="NCBI Taxonomy" id="2082724"/>
    <lineage>
        <taxon>Bacteria</taxon>
        <taxon>Pseudomonadati</taxon>
        <taxon>Pseudomonadota</taxon>
        <taxon>Gammaproteobacteria</taxon>
        <taxon>Cellvibrionales</taxon>
        <taxon>Cellvibrionaceae</taxon>
        <taxon>Cellvibrio</taxon>
    </lineage>
</organism>
<dbReference type="GO" id="GO:0005886">
    <property type="term" value="C:plasma membrane"/>
    <property type="evidence" value="ECO:0007669"/>
    <property type="project" value="UniProtKB-SubCell"/>
</dbReference>
<dbReference type="InterPro" id="IPR003439">
    <property type="entry name" value="ABC_transporter-like_ATP-bd"/>
</dbReference>
<dbReference type="InterPro" id="IPR027417">
    <property type="entry name" value="P-loop_NTPase"/>
</dbReference>
<dbReference type="InterPro" id="IPR017871">
    <property type="entry name" value="ABC_transporter-like_CS"/>
</dbReference>
<dbReference type="Gene3D" id="1.20.1560.10">
    <property type="entry name" value="ABC transporter type 1, transmembrane domain"/>
    <property type="match status" value="1"/>
</dbReference>
<evidence type="ECO:0000313" key="10">
    <source>
        <dbReference type="EMBL" id="MBE8717177.1"/>
    </source>
</evidence>
<dbReference type="SUPFAM" id="SSF52540">
    <property type="entry name" value="P-loop containing nucleoside triphosphate hydrolases"/>
    <property type="match status" value="1"/>
</dbReference>
<keyword evidence="6 7" id="KW-0472">Membrane</keyword>
<dbReference type="PANTHER" id="PTHR24221">
    <property type="entry name" value="ATP-BINDING CASSETTE SUB-FAMILY B"/>
    <property type="match status" value="1"/>
</dbReference>
<dbReference type="Pfam" id="PF00005">
    <property type="entry name" value="ABC_tran"/>
    <property type="match status" value="1"/>
</dbReference>
<feature type="transmembrane region" description="Helical" evidence="7">
    <location>
        <begin position="38"/>
        <end position="57"/>
    </location>
</feature>